<proteinExistence type="predicted"/>
<keyword evidence="2" id="KW-0511">Multifunctional enzyme</keyword>
<dbReference type="PANTHER" id="PTHR43775">
    <property type="entry name" value="FATTY ACID SYNTHASE"/>
    <property type="match status" value="1"/>
</dbReference>
<dbReference type="CDD" id="cd08956">
    <property type="entry name" value="KR_3_FAS_SDR_x"/>
    <property type="match status" value="1"/>
</dbReference>
<evidence type="ECO:0000256" key="2">
    <source>
        <dbReference type="ARBA" id="ARBA00023268"/>
    </source>
</evidence>
<evidence type="ECO:0000256" key="1">
    <source>
        <dbReference type="ARBA" id="ARBA00022679"/>
    </source>
</evidence>
<name>A0ABT7JBM4_9ACTN</name>
<gene>
    <name evidence="4" type="ORF">QNN03_38380</name>
</gene>
<dbReference type="Pfam" id="PF13602">
    <property type="entry name" value="ADH_zinc_N_2"/>
    <property type="match status" value="1"/>
</dbReference>
<evidence type="ECO:0000313" key="5">
    <source>
        <dbReference type="Proteomes" id="UP001241926"/>
    </source>
</evidence>
<dbReference type="RefSeq" id="WP_285437338.1">
    <property type="nucleotide sequence ID" value="NZ_JASJUS010000138.1"/>
</dbReference>
<dbReference type="InterPro" id="IPR057326">
    <property type="entry name" value="KR_dom"/>
</dbReference>
<protein>
    <submittedName>
        <fullName evidence="4">SDR family NAD(P)-dependent oxidoreductase</fullName>
    </submittedName>
</protein>
<accession>A0ABT7JBM4</accession>
<dbReference type="Pfam" id="PF08659">
    <property type="entry name" value="KR"/>
    <property type="match status" value="1"/>
</dbReference>
<dbReference type="EMBL" id="JASJUS010000138">
    <property type="protein sequence ID" value="MDL2082283.1"/>
    <property type="molecule type" value="Genomic_DNA"/>
</dbReference>
<sequence>EILRTVVGLFEAGVLEPLPVRAWDVRRAREAFRFMGQARHVGKVVLTMPPVVDPGGTVLITGGTGTLGGLLARHLVSEYGVRRLLLTSRTGPEAPGAAELEAAVSELGASVEIVACDAADRDQLAALLDGRRLTGVVHAAGVLADGLVTSLTPERLATVWRPKVEAAINLHELTRDADLGLFAFYSSASGLFGAPGQANYAAANTFLDALAQHRRAQGLPATSLAWGYW</sequence>
<dbReference type="InterPro" id="IPR036291">
    <property type="entry name" value="NAD(P)-bd_dom_sf"/>
</dbReference>
<keyword evidence="1" id="KW-0808">Transferase</keyword>
<dbReference type="InterPro" id="IPR013968">
    <property type="entry name" value="PKS_KR"/>
</dbReference>
<keyword evidence="5" id="KW-1185">Reference proteome</keyword>
<evidence type="ECO:0000313" key="4">
    <source>
        <dbReference type="EMBL" id="MDL2082283.1"/>
    </source>
</evidence>
<feature type="domain" description="Ketoreductase" evidence="3">
    <location>
        <begin position="56"/>
        <end position="229"/>
    </location>
</feature>
<dbReference type="Proteomes" id="UP001241926">
    <property type="component" value="Unassembled WGS sequence"/>
</dbReference>
<feature type="non-terminal residue" evidence="4">
    <location>
        <position position="229"/>
    </location>
</feature>
<reference evidence="4 5" key="1">
    <citation type="submission" date="2023-05" db="EMBL/GenBank/DDBJ databases">
        <title>Streptomyces fuscus sp. nov., a brown-black pigment producing actinomyces isolated from dry sand of Sea duck farm.</title>
        <authorList>
            <person name="Xie J."/>
            <person name="Shen N."/>
        </authorList>
    </citation>
    <scope>NUCLEOTIDE SEQUENCE [LARGE SCALE GENOMIC DNA]</scope>
    <source>
        <strain evidence="4 5">GXMU-J15</strain>
    </source>
</reference>
<dbReference type="Gene3D" id="3.40.50.720">
    <property type="entry name" value="NAD(P)-binding Rossmann-like Domain"/>
    <property type="match status" value="1"/>
</dbReference>
<dbReference type="SMART" id="SM00822">
    <property type="entry name" value="PKS_KR"/>
    <property type="match status" value="1"/>
</dbReference>
<evidence type="ECO:0000259" key="3">
    <source>
        <dbReference type="SMART" id="SM00822"/>
    </source>
</evidence>
<feature type="non-terminal residue" evidence="4">
    <location>
        <position position="1"/>
    </location>
</feature>
<comment type="caution">
    <text evidence="4">The sequence shown here is derived from an EMBL/GenBank/DDBJ whole genome shotgun (WGS) entry which is preliminary data.</text>
</comment>
<dbReference type="SUPFAM" id="SSF51735">
    <property type="entry name" value="NAD(P)-binding Rossmann-fold domains"/>
    <property type="match status" value="1"/>
</dbReference>
<organism evidence="4 5">
    <name type="scientific">Streptomyces fuscus</name>
    <dbReference type="NCBI Taxonomy" id="3048495"/>
    <lineage>
        <taxon>Bacteria</taxon>
        <taxon>Bacillati</taxon>
        <taxon>Actinomycetota</taxon>
        <taxon>Actinomycetes</taxon>
        <taxon>Kitasatosporales</taxon>
        <taxon>Streptomycetaceae</taxon>
        <taxon>Streptomyces</taxon>
    </lineage>
</organism>
<dbReference type="InterPro" id="IPR050091">
    <property type="entry name" value="PKS_NRPS_Biosynth_Enz"/>
</dbReference>
<dbReference type="PANTHER" id="PTHR43775:SF51">
    <property type="entry name" value="INACTIVE PHENOLPHTHIOCEROL SYNTHESIS POLYKETIDE SYNTHASE TYPE I PKS1-RELATED"/>
    <property type="match status" value="1"/>
</dbReference>